<protein>
    <recommendedName>
        <fullName evidence="5">YheO-like domain-containing protein</fullName>
    </recommendedName>
</protein>
<proteinExistence type="predicted"/>
<dbReference type="InterPro" id="IPR039446">
    <property type="entry name" value="DauR-like"/>
</dbReference>
<dbReference type="RefSeq" id="WP_087033850.1">
    <property type="nucleotide sequence ID" value="NZ_FJNE01000007.1"/>
</dbReference>
<evidence type="ECO:0000259" key="1">
    <source>
        <dbReference type="Pfam" id="PF08348"/>
    </source>
</evidence>
<name>A0A143YW78_9LACT</name>
<dbReference type="Proteomes" id="UP000242754">
    <property type="component" value="Unassembled WGS sequence"/>
</dbReference>
<feature type="domain" description="YheO-like" evidence="1">
    <location>
        <begin position="9"/>
        <end position="115"/>
    </location>
</feature>
<evidence type="ECO:0000259" key="2">
    <source>
        <dbReference type="Pfam" id="PF13309"/>
    </source>
</evidence>
<dbReference type="EMBL" id="FJNE01000007">
    <property type="protein sequence ID" value="CZQ98665.1"/>
    <property type="molecule type" value="Genomic_DNA"/>
</dbReference>
<evidence type="ECO:0000313" key="3">
    <source>
        <dbReference type="EMBL" id="CZQ98665.1"/>
    </source>
</evidence>
<feature type="domain" description="Transcriptional regulator DauR-like HTH" evidence="2">
    <location>
        <begin position="165"/>
        <end position="221"/>
    </location>
</feature>
<dbReference type="Pfam" id="PF13309">
    <property type="entry name" value="HTH_22"/>
    <property type="match status" value="1"/>
</dbReference>
<keyword evidence="4" id="KW-1185">Reference proteome</keyword>
<accession>A0A143YW78</accession>
<dbReference type="PANTHER" id="PTHR35568">
    <property type="entry name" value="TRANSCRIPTIONAL REGULATOR DAUR"/>
    <property type="match status" value="1"/>
</dbReference>
<dbReference type="PANTHER" id="PTHR35568:SF1">
    <property type="entry name" value="TRANSCRIPTIONAL REGULATOR DAUR"/>
    <property type="match status" value="1"/>
</dbReference>
<dbReference type="OrthoDB" id="9796595at2"/>
<dbReference type="Pfam" id="PF08348">
    <property type="entry name" value="PAS_6"/>
    <property type="match status" value="1"/>
</dbReference>
<dbReference type="InterPro" id="IPR039445">
    <property type="entry name" value="DauR-like_HTH"/>
</dbReference>
<sequence>MEENRKIELIQFVHFLGNILGDNVEIVLQIIEPDHNYIGAIVNGHISGRTKNAPLTGLALEMIKNKVYKKQPYIQNYKGITKDNRDIQASTYFIKSPEGELEAMLCFNVDISPYVILSQKILNLGNIKMDVQSDKIAKNHVDSPTSNGVEFIEYFSETLKDIIYSIVPANVLNSNVALKPEQKIEIVKILFDKGFFEVKGAVSQVAEILKISEPSVYRYLKQVESTDESMSVF</sequence>
<evidence type="ECO:0008006" key="5">
    <source>
        <dbReference type="Google" id="ProtNLM"/>
    </source>
</evidence>
<organism evidence="3 4">
    <name type="scientific">Trichococcus palustris</name>
    <dbReference type="NCBI Taxonomy" id="140314"/>
    <lineage>
        <taxon>Bacteria</taxon>
        <taxon>Bacillati</taxon>
        <taxon>Bacillota</taxon>
        <taxon>Bacilli</taxon>
        <taxon>Lactobacillales</taxon>
        <taxon>Carnobacteriaceae</taxon>
        <taxon>Trichococcus</taxon>
    </lineage>
</organism>
<dbReference type="STRING" id="140314.SAMN04488076_11020"/>
<dbReference type="InterPro" id="IPR013559">
    <property type="entry name" value="YheO"/>
</dbReference>
<dbReference type="AlphaFoldDB" id="A0A143YW78"/>
<gene>
    <name evidence="3" type="ORF">Tpal_2299</name>
</gene>
<evidence type="ECO:0000313" key="4">
    <source>
        <dbReference type="Proteomes" id="UP000242754"/>
    </source>
</evidence>
<reference evidence="3 4" key="1">
    <citation type="submission" date="2016-02" db="EMBL/GenBank/DDBJ databases">
        <authorList>
            <person name="Wen L."/>
            <person name="He K."/>
            <person name="Yang H."/>
        </authorList>
    </citation>
    <scope>NUCLEOTIDE SEQUENCE [LARGE SCALE GENOMIC DNA]</scope>
    <source>
        <strain evidence="3">Trichococcus palustris</strain>
    </source>
</reference>